<dbReference type="Proteomes" id="UP000034086">
    <property type="component" value="Unassembled WGS sequence"/>
</dbReference>
<name>A0A0G1M4H4_9BACT</name>
<evidence type="ECO:0000313" key="3">
    <source>
        <dbReference type="Proteomes" id="UP000034086"/>
    </source>
</evidence>
<proteinExistence type="predicted"/>
<feature type="transmembrane region" description="Helical" evidence="1">
    <location>
        <begin position="116"/>
        <end position="138"/>
    </location>
</feature>
<dbReference type="AlphaFoldDB" id="A0A0G1M4H4"/>
<gene>
    <name evidence="2" type="ORF">UX03_C0022G0005</name>
</gene>
<dbReference type="EMBL" id="LCKQ01000022">
    <property type="protein sequence ID" value="KKU03126.1"/>
    <property type="molecule type" value="Genomic_DNA"/>
</dbReference>
<sequence length="144" mass="16777">MGVANPRKRRYHISEMYEHLLFLLYWSLNSLALYFLGLLFPGSVVLGTWRLTAAETAIYAGFWLTFFVWTMWEYVLFRKVKLEPFTLRFLFFLVVNSLGIWLVSRYAGYTGLGITSFWWAFALGAVTNLLQVVAWKLLGEKLKG</sequence>
<comment type="caution">
    <text evidence="2">The sequence shown here is derived from an EMBL/GenBank/DDBJ whole genome shotgun (WGS) entry which is preliminary data.</text>
</comment>
<feature type="transmembrane region" description="Helical" evidence="1">
    <location>
        <begin position="56"/>
        <end position="75"/>
    </location>
</feature>
<reference evidence="2 3" key="1">
    <citation type="journal article" date="2015" name="Nature">
        <title>rRNA introns, odd ribosomes, and small enigmatic genomes across a large radiation of phyla.</title>
        <authorList>
            <person name="Brown C.T."/>
            <person name="Hug L.A."/>
            <person name="Thomas B.C."/>
            <person name="Sharon I."/>
            <person name="Castelle C.J."/>
            <person name="Singh A."/>
            <person name="Wilkins M.J."/>
            <person name="Williams K.H."/>
            <person name="Banfield J.F."/>
        </authorList>
    </citation>
    <scope>NUCLEOTIDE SEQUENCE [LARGE SCALE GENOMIC DNA]</scope>
</reference>
<feature type="transmembrane region" description="Helical" evidence="1">
    <location>
        <begin position="20"/>
        <end position="44"/>
    </location>
</feature>
<feature type="transmembrane region" description="Helical" evidence="1">
    <location>
        <begin position="87"/>
        <end position="104"/>
    </location>
</feature>
<keyword evidence="1" id="KW-0812">Transmembrane</keyword>
<keyword evidence="1" id="KW-1133">Transmembrane helix</keyword>
<organism evidence="2 3">
    <name type="scientific">Candidatus Woesebacteria bacterium GW2011_GWE1_45_18</name>
    <dbReference type="NCBI Taxonomy" id="1618598"/>
    <lineage>
        <taxon>Bacteria</taxon>
        <taxon>Candidatus Woeseibacteriota</taxon>
    </lineage>
</organism>
<keyword evidence="1" id="KW-0472">Membrane</keyword>
<accession>A0A0G1M4H4</accession>
<evidence type="ECO:0000313" key="2">
    <source>
        <dbReference type="EMBL" id="KKU03126.1"/>
    </source>
</evidence>
<evidence type="ECO:0000256" key="1">
    <source>
        <dbReference type="SAM" id="Phobius"/>
    </source>
</evidence>
<protein>
    <submittedName>
        <fullName evidence="2">Uncharacterized protein</fullName>
    </submittedName>
</protein>